<evidence type="ECO:0000256" key="10">
    <source>
        <dbReference type="PROSITE-ProRule" id="PRU00473"/>
    </source>
</evidence>
<evidence type="ECO:0000256" key="1">
    <source>
        <dbReference type="ARBA" id="ARBA00004571"/>
    </source>
</evidence>
<evidence type="ECO:0000256" key="6">
    <source>
        <dbReference type="ARBA" id="ARBA00023065"/>
    </source>
</evidence>
<dbReference type="AlphaFoldDB" id="A0A090SWY7"/>
<evidence type="ECO:0000313" key="14">
    <source>
        <dbReference type="Proteomes" id="UP000029224"/>
    </source>
</evidence>
<dbReference type="Pfam" id="PF00691">
    <property type="entry name" value="OmpA"/>
    <property type="match status" value="1"/>
</dbReference>
<dbReference type="CDD" id="cd07185">
    <property type="entry name" value="OmpA_C-like"/>
    <property type="match status" value="1"/>
</dbReference>
<name>A0A090SWY7_9VIBR</name>
<evidence type="ECO:0000313" key="13">
    <source>
        <dbReference type="EMBL" id="GAL32206.1"/>
    </source>
</evidence>
<sequence length="338" mass="36559">MRKTVVAASIFGALTAAAPTFADSGAYLGARIGGSQLSDACNVSGAPCTDSAFGAGLFGGYDWNEYFALELTYEWLGSYETSFVDGTNSRVQDGNMSAVTLAPKLSYPFNDEWAVFGKIGGAYAMYKDVKEAALMGGVGIEYDFATAWSGRLEYQRINDFKDSWFETDVDTIWLGVSYSFGKAAAAAAAAAAVTQAPVEEQPPVVEAVVMTKTFEQVQGQETFALNSTKLEESKKSDFDPVIALLNEHPESTVTIVGYTDSSGPEELNQRISEERAESIASYLESQGIDRSRMSVSGMGEANPIADNSTKEGRAQNRRVEITVPEFEYTVEEMVEKTQ</sequence>
<dbReference type="InterPro" id="IPR000498">
    <property type="entry name" value="OmpA-like_TM_dom"/>
</dbReference>
<dbReference type="InterPro" id="IPR036737">
    <property type="entry name" value="OmpA-like_sf"/>
</dbReference>
<evidence type="ECO:0000256" key="8">
    <source>
        <dbReference type="ARBA" id="ARBA00023136"/>
    </source>
</evidence>
<comment type="similarity">
    <text evidence="2">Belongs to the outer membrane OOP (TC 1.B.6) superfamily. OmpA family.</text>
</comment>
<keyword evidence="9" id="KW-0998">Cell outer membrane</keyword>
<keyword evidence="5" id="KW-0812">Transmembrane</keyword>
<reference evidence="13 14" key="1">
    <citation type="submission" date="2014-09" db="EMBL/GenBank/DDBJ databases">
        <title>Vibrio maritimus JCM 19240. (C210) whole genome shotgun sequence.</title>
        <authorList>
            <person name="Sawabe T."/>
            <person name="Meirelles P."/>
            <person name="Nakanishi M."/>
            <person name="Sayaka M."/>
            <person name="Hattori M."/>
            <person name="Ohkuma M."/>
        </authorList>
    </citation>
    <scope>NUCLEOTIDE SEQUENCE [LARGE SCALE GENOMIC DNA]</scope>
    <source>
        <strain evidence="13 14">JCM 19240</strain>
    </source>
</reference>
<dbReference type="InterPro" id="IPR050330">
    <property type="entry name" value="Bact_OuterMem_StrucFunc"/>
</dbReference>
<keyword evidence="11" id="KW-0732">Signal</keyword>
<dbReference type="PROSITE" id="PS51123">
    <property type="entry name" value="OMPA_2"/>
    <property type="match status" value="1"/>
</dbReference>
<comment type="subcellular location">
    <subcellularLocation>
        <location evidence="1">Cell outer membrane</location>
        <topology evidence="1">Multi-pass membrane protein</topology>
    </subcellularLocation>
</comment>
<evidence type="ECO:0000256" key="5">
    <source>
        <dbReference type="ARBA" id="ARBA00022692"/>
    </source>
</evidence>
<evidence type="ECO:0000256" key="9">
    <source>
        <dbReference type="ARBA" id="ARBA00023237"/>
    </source>
</evidence>
<dbReference type="Gene3D" id="3.30.1330.60">
    <property type="entry name" value="OmpA-like domain"/>
    <property type="match status" value="1"/>
</dbReference>
<reference evidence="13 14" key="2">
    <citation type="submission" date="2014-09" db="EMBL/GenBank/DDBJ databases">
        <authorList>
            <consortium name="NBRP consortium"/>
            <person name="Sawabe T."/>
            <person name="Meirelles P."/>
            <person name="Nakanishi M."/>
            <person name="Sayaka M."/>
            <person name="Hattori M."/>
            <person name="Ohkuma M."/>
        </authorList>
    </citation>
    <scope>NUCLEOTIDE SEQUENCE [LARGE SCALE GENOMIC DNA]</scope>
    <source>
        <strain evidence="13 14">JCM 19240</strain>
    </source>
</reference>
<keyword evidence="4" id="KW-1134">Transmembrane beta strand</keyword>
<evidence type="ECO:0000256" key="4">
    <source>
        <dbReference type="ARBA" id="ARBA00022452"/>
    </source>
</evidence>
<accession>A0A090SWY7</accession>
<dbReference type="InterPro" id="IPR006665">
    <property type="entry name" value="OmpA-like"/>
</dbReference>
<proteinExistence type="inferred from homology"/>
<evidence type="ECO:0000256" key="2">
    <source>
        <dbReference type="ARBA" id="ARBA00005710"/>
    </source>
</evidence>
<dbReference type="Proteomes" id="UP000029224">
    <property type="component" value="Unassembled WGS sequence"/>
</dbReference>
<dbReference type="PRINTS" id="PR01021">
    <property type="entry name" value="OMPADOMAIN"/>
</dbReference>
<dbReference type="SUPFAM" id="SSF103088">
    <property type="entry name" value="OmpA-like"/>
    <property type="match status" value="1"/>
</dbReference>
<dbReference type="OrthoDB" id="9782229at2"/>
<evidence type="ECO:0000256" key="3">
    <source>
        <dbReference type="ARBA" id="ARBA00022448"/>
    </source>
</evidence>
<dbReference type="PANTHER" id="PTHR30329">
    <property type="entry name" value="STATOR ELEMENT OF FLAGELLAR MOTOR COMPLEX"/>
    <property type="match status" value="1"/>
</dbReference>
<dbReference type="PANTHER" id="PTHR30329:SF21">
    <property type="entry name" value="LIPOPROTEIN YIAD-RELATED"/>
    <property type="match status" value="1"/>
</dbReference>
<keyword evidence="14" id="KW-1185">Reference proteome</keyword>
<dbReference type="GO" id="GO:0015288">
    <property type="term" value="F:porin activity"/>
    <property type="evidence" value="ECO:0007669"/>
    <property type="project" value="UniProtKB-KW"/>
</dbReference>
<comment type="caution">
    <text evidence="13">The sequence shown here is derived from an EMBL/GenBank/DDBJ whole genome shotgun (WGS) entry which is preliminary data.</text>
</comment>
<dbReference type="SUPFAM" id="SSF56925">
    <property type="entry name" value="OMPA-like"/>
    <property type="match status" value="1"/>
</dbReference>
<dbReference type="GO" id="GO:0046930">
    <property type="term" value="C:pore complex"/>
    <property type="evidence" value="ECO:0007669"/>
    <property type="project" value="UniProtKB-KW"/>
</dbReference>
<dbReference type="InterPro" id="IPR006664">
    <property type="entry name" value="OMP_bac"/>
</dbReference>
<evidence type="ECO:0000256" key="11">
    <source>
        <dbReference type="SAM" id="SignalP"/>
    </source>
</evidence>
<organism evidence="13 14">
    <name type="scientific">Vibrio maritimus</name>
    <dbReference type="NCBI Taxonomy" id="990268"/>
    <lineage>
        <taxon>Bacteria</taxon>
        <taxon>Pseudomonadati</taxon>
        <taxon>Pseudomonadota</taxon>
        <taxon>Gammaproteobacteria</taxon>
        <taxon>Vibrionales</taxon>
        <taxon>Vibrionaceae</taxon>
        <taxon>Vibrio</taxon>
    </lineage>
</organism>
<dbReference type="Gene3D" id="2.40.160.20">
    <property type="match status" value="1"/>
</dbReference>
<dbReference type="InterPro" id="IPR006690">
    <property type="entry name" value="OMPA-like_CS"/>
</dbReference>
<keyword evidence="8 10" id="KW-0472">Membrane</keyword>
<dbReference type="PRINTS" id="PR01023">
    <property type="entry name" value="NAFLGMOTY"/>
</dbReference>
<dbReference type="Pfam" id="PF01389">
    <property type="entry name" value="OmpA_membrane"/>
    <property type="match status" value="1"/>
</dbReference>
<dbReference type="InterPro" id="IPR011250">
    <property type="entry name" value="OMP/PagP_B-barrel"/>
</dbReference>
<dbReference type="EMBL" id="BBMT01000001">
    <property type="protein sequence ID" value="GAL32206.1"/>
    <property type="molecule type" value="Genomic_DNA"/>
</dbReference>
<gene>
    <name evidence="13" type="ORF">JCM19240_5637</name>
</gene>
<dbReference type="GO" id="GO:0009279">
    <property type="term" value="C:cell outer membrane"/>
    <property type="evidence" value="ECO:0007669"/>
    <property type="project" value="UniProtKB-SubCell"/>
</dbReference>
<feature type="signal peptide" evidence="11">
    <location>
        <begin position="1"/>
        <end position="22"/>
    </location>
</feature>
<keyword evidence="6" id="KW-0406">Ion transport</keyword>
<keyword evidence="3" id="KW-0813">Transport</keyword>
<dbReference type="GO" id="GO:0006811">
    <property type="term" value="P:monoatomic ion transport"/>
    <property type="evidence" value="ECO:0007669"/>
    <property type="project" value="UniProtKB-KW"/>
</dbReference>
<evidence type="ECO:0000259" key="12">
    <source>
        <dbReference type="PROSITE" id="PS51123"/>
    </source>
</evidence>
<feature type="domain" description="OmpA-like" evidence="12">
    <location>
        <begin position="210"/>
        <end position="327"/>
    </location>
</feature>
<feature type="chain" id="PRO_5001863628" evidence="11">
    <location>
        <begin position="23"/>
        <end position="338"/>
    </location>
</feature>
<dbReference type="PROSITE" id="PS01068">
    <property type="entry name" value="OMPA_1"/>
    <property type="match status" value="1"/>
</dbReference>
<evidence type="ECO:0000256" key="7">
    <source>
        <dbReference type="ARBA" id="ARBA00023114"/>
    </source>
</evidence>
<keyword evidence="7" id="KW-0626">Porin</keyword>
<protein>
    <submittedName>
        <fullName evidence="13">Outer membrane protein A</fullName>
    </submittedName>
</protein>